<gene>
    <name evidence="1" type="ORF">SAMN04487771_1003128</name>
</gene>
<feature type="non-terminal residue" evidence="1">
    <location>
        <position position="46"/>
    </location>
</feature>
<name>A0A1I0B8X2_9FIRM</name>
<protein>
    <recommendedName>
        <fullName evidence="3">Transposase</fullName>
    </recommendedName>
</protein>
<evidence type="ECO:0000313" key="1">
    <source>
        <dbReference type="EMBL" id="SET03213.1"/>
    </source>
</evidence>
<reference evidence="1 2" key="1">
    <citation type="submission" date="2016-10" db="EMBL/GenBank/DDBJ databases">
        <authorList>
            <person name="de Groot N.N."/>
        </authorList>
    </citation>
    <scope>NUCLEOTIDE SEQUENCE [LARGE SCALE GENOMIC DNA]</scope>
    <source>
        <strain evidence="1 2">KH1P1</strain>
    </source>
</reference>
<evidence type="ECO:0008006" key="3">
    <source>
        <dbReference type="Google" id="ProtNLM"/>
    </source>
</evidence>
<accession>A0A1I0B8X2</accession>
<evidence type="ECO:0000313" key="2">
    <source>
        <dbReference type="Proteomes" id="UP000199820"/>
    </source>
</evidence>
<dbReference type="EMBL" id="FOIL01000003">
    <property type="protein sequence ID" value="SET03213.1"/>
    <property type="molecule type" value="Genomic_DNA"/>
</dbReference>
<keyword evidence="2" id="KW-1185">Reference proteome</keyword>
<sequence length="46" mass="5227">MNRIIKIGMDVHSTNYTLCAMEPTIGTEDRVFGEIQVAPDYKEIIL</sequence>
<organism evidence="1 2">
    <name type="scientific">[Clostridium] aminophilum</name>
    <dbReference type="NCBI Taxonomy" id="1526"/>
    <lineage>
        <taxon>Bacteria</taxon>
        <taxon>Bacillati</taxon>
        <taxon>Bacillota</taxon>
        <taxon>Clostridia</taxon>
        <taxon>Lachnospirales</taxon>
        <taxon>Lachnospiraceae</taxon>
    </lineage>
</organism>
<proteinExistence type="predicted"/>
<dbReference type="Proteomes" id="UP000199820">
    <property type="component" value="Unassembled WGS sequence"/>
</dbReference>
<dbReference type="AlphaFoldDB" id="A0A1I0B8X2"/>